<accession>A0A7J6PGQ2</accession>
<evidence type="ECO:0000313" key="2">
    <source>
        <dbReference type="EMBL" id="KAF4695295.1"/>
    </source>
</evidence>
<dbReference type="OrthoDB" id="510307at2759"/>
<dbReference type="EMBL" id="JABANP010000022">
    <property type="protein sequence ID" value="KAF4695295.1"/>
    <property type="molecule type" value="Genomic_DNA"/>
</dbReference>
<name>A0A7J6PGQ2_PEROL</name>
<protein>
    <recommendedName>
        <fullName evidence="1">Nudix hydrolase domain-containing protein</fullName>
    </recommendedName>
</protein>
<feature type="domain" description="Nudix hydrolase" evidence="1">
    <location>
        <begin position="179"/>
        <end position="313"/>
    </location>
</feature>
<comment type="caution">
    <text evidence="2">The sequence shown here is derived from an EMBL/GenBank/DDBJ whole genome shotgun (WGS) entry which is preliminary data.</text>
</comment>
<dbReference type="PROSITE" id="PS51462">
    <property type="entry name" value="NUDIX"/>
    <property type="match status" value="1"/>
</dbReference>
<dbReference type="CDD" id="cd04697">
    <property type="entry name" value="NUDIX_Hydrolase"/>
    <property type="match status" value="1"/>
</dbReference>
<dbReference type="Gene3D" id="3.90.79.10">
    <property type="entry name" value="Nucleoside Triphosphate Pyrophosphohydrolase"/>
    <property type="match status" value="1"/>
</dbReference>
<proteinExistence type="predicted"/>
<gene>
    <name evidence="2" type="ORF">FOZ60_005160</name>
</gene>
<dbReference type="Proteomes" id="UP000541610">
    <property type="component" value="Unassembled WGS sequence"/>
</dbReference>
<organism evidence="2 3">
    <name type="scientific">Perkinsus olseni</name>
    <name type="common">Perkinsus atlanticus</name>
    <dbReference type="NCBI Taxonomy" id="32597"/>
    <lineage>
        <taxon>Eukaryota</taxon>
        <taxon>Sar</taxon>
        <taxon>Alveolata</taxon>
        <taxon>Perkinsozoa</taxon>
        <taxon>Perkinsea</taxon>
        <taxon>Perkinsida</taxon>
        <taxon>Perkinsidae</taxon>
        <taxon>Perkinsus</taxon>
    </lineage>
</organism>
<reference evidence="2 3" key="1">
    <citation type="submission" date="2020-04" db="EMBL/GenBank/DDBJ databases">
        <title>Perkinsus olseni comparative genomics.</title>
        <authorList>
            <person name="Bogema D.R."/>
        </authorList>
    </citation>
    <scope>NUCLEOTIDE SEQUENCE [LARGE SCALE GENOMIC DNA]</scope>
    <source>
        <strain evidence="2">00978-12</strain>
    </source>
</reference>
<dbReference type="PANTHER" id="PTHR43736">
    <property type="entry name" value="ADP-RIBOSE PYROPHOSPHATASE"/>
    <property type="match status" value="1"/>
</dbReference>
<dbReference type="SUPFAM" id="SSF55811">
    <property type="entry name" value="Nudix"/>
    <property type="match status" value="1"/>
</dbReference>
<dbReference type="Pfam" id="PF00293">
    <property type="entry name" value="NUDIX"/>
    <property type="match status" value="1"/>
</dbReference>
<dbReference type="InterPro" id="IPR000086">
    <property type="entry name" value="NUDIX_hydrolase_dom"/>
</dbReference>
<sequence length="325" mass="36873">MPVTFCRIHVVNVHACSCTGKAAVRPVLDQLVSLGAIDLTGTGDKWLEELQAKEQKDFELQKELGDKNWLVSRVALVFQSQVQRSTGDRDITHTLRFGDDTKCPLCRQSEEVCPGTKVLPVPTPKADIIAWWIYLHRELGKSFTKNNNALNADEVVPVYSPEGHCIGAVVRCEMRRRILYHACTYLIIRNKPTGKYYVQQRTDIKDYMPGRWDPVPGGTMGVGETPEENAHRELKEEMGIDIAEGGFEKLFEQISHEAPLRVFGHVFLCDTDLPVESLKLQECEVKQCKLMTKEEILAMDASEVVPDSMVVFRRYLQQQQQHESS</sequence>
<dbReference type="PANTHER" id="PTHR43736:SF1">
    <property type="entry name" value="DIHYDRONEOPTERIN TRIPHOSPHATE DIPHOSPHATASE"/>
    <property type="match status" value="1"/>
</dbReference>
<dbReference type="InterPro" id="IPR015797">
    <property type="entry name" value="NUDIX_hydrolase-like_dom_sf"/>
</dbReference>
<evidence type="ECO:0000313" key="3">
    <source>
        <dbReference type="Proteomes" id="UP000541610"/>
    </source>
</evidence>
<dbReference type="AlphaFoldDB" id="A0A7J6PGQ2"/>
<evidence type="ECO:0000259" key="1">
    <source>
        <dbReference type="PROSITE" id="PS51462"/>
    </source>
</evidence>